<dbReference type="GO" id="GO:0016491">
    <property type="term" value="F:oxidoreductase activity"/>
    <property type="evidence" value="ECO:0007669"/>
    <property type="project" value="UniProtKB-KW"/>
</dbReference>
<proteinExistence type="predicted"/>
<dbReference type="InterPro" id="IPR050407">
    <property type="entry name" value="Geranylgeranyl_reductase"/>
</dbReference>
<dbReference type="RefSeq" id="WP_271317618.1">
    <property type="nucleotide sequence ID" value="NZ_JABXJJ020000005.1"/>
</dbReference>
<protein>
    <submittedName>
        <fullName evidence="1">NAD(P)/FAD-dependent oxidoreductase</fullName>
        <ecNumber evidence="1">1.-.-.-</ecNumber>
    </submittedName>
</protein>
<dbReference type="EC" id="1.-.-.-" evidence="1"/>
<sequence length="343" mass="35998">MIDLLVAGGGPAGLATAIHARLAGLDVTVVEPRGAPVDKACGEGLMPGAVRAAAALGISPPGQSLRGIRYLDCRDGEPRCAEAAFRTGPGLGVRRTALHDAFAARAAQLGIPVVAGRVGTVSQTGDSVSAAGHTARYLAAADGLHSTVRHALGLHRPAGPRHPSRYGLRRHFAVPPWTDHVEVHWSPRAEAYVTPVGAGLVGVAVLTGDREPFDRLLPRFPVLCRRLRGADATAVRGAGPLRQTATARVAGRVLLVGDAAGYLDALTGEGIALALACAPRLVECVLADRPQHYERAWRAASRRYRLLTASLLWLRHRPLAAPRIVPTAARLPLLFGALVNQLA</sequence>
<dbReference type="SUPFAM" id="SSF51905">
    <property type="entry name" value="FAD/NAD(P)-binding domain"/>
    <property type="match status" value="1"/>
</dbReference>
<comment type="caution">
    <text evidence="1">The sequence shown here is derived from an EMBL/GenBank/DDBJ whole genome shotgun (WGS) entry which is preliminary data.</text>
</comment>
<dbReference type="AlphaFoldDB" id="A0AA90K7W2"/>
<organism evidence="1">
    <name type="scientific">Streptantibioticus silvisoli</name>
    <dbReference type="NCBI Taxonomy" id="2705255"/>
    <lineage>
        <taxon>Bacteria</taxon>
        <taxon>Bacillati</taxon>
        <taxon>Actinomycetota</taxon>
        <taxon>Actinomycetes</taxon>
        <taxon>Kitasatosporales</taxon>
        <taxon>Streptomycetaceae</taxon>
        <taxon>Streptantibioticus</taxon>
    </lineage>
</organism>
<keyword evidence="1" id="KW-0560">Oxidoreductase</keyword>
<dbReference type="Gene3D" id="3.50.50.60">
    <property type="entry name" value="FAD/NAD(P)-binding domain"/>
    <property type="match status" value="1"/>
</dbReference>
<accession>A0AA90K7W2</accession>
<evidence type="ECO:0000313" key="1">
    <source>
        <dbReference type="EMBL" id="MDI5968757.1"/>
    </source>
</evidence>
<dbReference type="PRINTS" id="PR00420">
    <property type="entry name" value="RNGMNOXGNASE"/>
</dbReference>
<dbReference type="EMBL" id="JABXJJ020000005">
    <property type="protein sequence ID" value="MDI5968757.1"/>
    <property type="molecule type" value="Genomic_DNA"/>
</dbReference>
<dbReference type="PANTHER" id="PTHR42685:SF19">
    <property type="entry name" value="POSSIBLE OXIDOREDUCTASE"/>
    <property type="match status" value="1"/>
</dbReference>
<dbReference type="InterPro" id="IPR036188">
    <property type="entry name" value="FAD/NAD-bd_sf"/>
</dbReference>
<reference evidence="1" key="1">
    <citation type="submission" date="2023-05" db="EMBL/GenBank/DDBJ databases">
        <title>Streptantibioticus silvisoli sp. nov., acidotolerant actinomycetes 1 from pine litter.</title>
        <authorList>
            <person name="Swiecimska M."/>
            <person name="Golinska P."/>
            <person name="Sangal V."/>
            <person name="Wachnowicz B."/>
            <person name="Goodfellow M."/>
        </authorList>
    </citation>
    <scope>NUCLEOTIDE SEQUENCE</scope>
    <source>
        <strain evidence="1">SL13</strain>
    </source>
</reference>
<name>A0AA90K7W2_9ACTN</name>
<dbReference type="PANTHER" id="PTHR42685">
    <property type="entry name" value="GERANYLGERANYL DIPHOSPHATE REDUCTASE"/>
    <property type="match status" value="1"/>
</dbReference>
<gene>
    <name evidence="1" type="ORF">POF50_005250</name>
</gene>